<dbReference type="EMBL" id="KE344194">
    <property type="protein sequence ID" value="EXB54674.1"/>
    <property type="molecule type" value="Genomic_DNA"/>
</dbReference>
<dbReference type="Proteomes" id="UP000030645">
    <property type="component" value="Unassembled WGS sequence"/>
</dbReference>
<organism evidence="1 2">
    <name type="scientific">Morus notabilis</name>
    <dbReference type="NCBI Taxonomy" id="981085"/>
    <lineage>
        <taxon>Eukaryota</taxon>
        <taxon>Viridiplantae</taxon>
        <taxon>Streptophyta</taxon>
        <taxon>Embryophyta</taxon>
        <taxon>Tracheophyta</taxon>
        <taxon>Spermatophyta</taxon>
        <taxon>Magnoliopsida</taxon>
        <taxon>eudicotyledons</taxon>
        <taxon>Gunneridae</taxon>
        <taxon>Pentapetalae</taxon>
        <taxon>rosids</taxon>
        <taxon>fabids</taxon>
        <taxon>Rosales</taxon>
        <taxon>Moraceae</taxon>
        <taxon>Moreae</taxon>
        <taxon>Morus</taxon>
    </lineage>
</organism>
<dbReference type="AlphaFoldDB" id="W9QUI7"/>
<proteinExistence type="predicted"/>
<evidence type="ECO:0000313" key="2">
    <source>
        <dbReference type="Proteomes" id="UP000030645"/>
    </source>
</evidence>
<protein>
    <submittedName>
        <fullName evidence="1">Uncharacterized protein</fullName>
    </submittedName>
</protein>
<accession>W9QUI7</accession>
<reference evidence="2" key="1">
    <citation type="submission" date="2013-01" db="EMBL/GenBank/DDBJ databases">
        <title>Draft Genome Sequence of a Mulberry Tree, Morus notabilis C.K. Schneid.</title>
        <authorList>
            <person name="He N."/>
            <person name="Zhao S."/>
        </authorList>
    </citation>
    <scope>NUCLEOTIDE SEQUENCE</scope>
</reference>
<keyword evidence="2" id="KW-1185">Reference proteome</keyword>
<name>W9QUI7_9ROSA</name>
<sequence>MLYPFNKTPWSRGAQAGVLAVFGQVGVVLQKDLPAYLQMLKNYQFLKIEVDIVEEAVKFAL</sequence>
<gene>
    <name evidence="1" type="ORF">L484_022536</name>
</gene>
<evidence type="ECO:0000313" key="1">
    <source>
        <dbReference type="EMBL" id="EXB54674.1"/>
    </source>
</evidence>